<dbReference type="PROSITE" id="PS50157">
    <property type="entry name" value="ZINC_FINGER_C2H2_2"/>
    <property type="match status" value="7"/>
</dbReference>
<dbReference type="PROSITE" id="PS00028">
    <property type="entry name" value="ZINC_FINGER_C2H2_1"/>
    <property type="match status" value="4"/>
</dbReference>
<dbReference type="PANTHER" id="PTHR24377">
    <property type="entry name" value="IP01015P-RELATED"/>
    <property type="match status" value="1"/>
</dbReference>
<dbReference type="FunFam" id="3.30.160.60:FF:000130">
    <property type="entry name" value="Spalt-like transcription factor 4"/>
    <property type="match status" value="1"/>
</dbReference>
<keyword evidence="8" id="KW-0539">Nucleus</keyword>
<dbReference type="Gene3D" id="3.30.160.60">
    <property type="entry name" value="Classic Zinc Finger"/>
    <property type="match status" value="5"/>
</dbReference>
<keyword evidence="3" id="KW-0677">Repeat</keyword>
<keyword evidence="7" id="KW-0804">Transcription</keyword>
<sequence length="412" mass="47460">MWKKVLQGQTIIKSAKFLSSSNRRHNWHIPSILENSPDTQSRHRFQCSQCPYGTASNADLKKHILTHTGEKPHACNVCGRGFALKENLKRHYITHLTDLGVDVRTSGSQTFDTNEHNDDKVQTPKPKRSLKNQESTKIKVPGAKKAETQTPEEAMSIIYDETHDCPEPHCSYSTSSRRQFQKHVLIHSDQRPYSCFVCDYTFKRSDSLRQHLLTHSGEKPYACGFCPMHFTHRTLVSPLQKFKGKTFIDNVELDVATPAVDSLEALLNEICTEKNDKTTPKPKDDEICYEKCKIMPQLEDAAAETATMQSRRIVPEPKNGGVKYVCNMLHCHYEASSKAQYKKHQRLHSEINSFLCHVCNEKFKLEGYYKRHMRIHPEEKPYACDFCPKKYTSESSLRRHLRGTHDSQQDLH</sequence>
<feature type="domain" description="C2H2-type" evidence="11">
    <location>
        <begin position="45"/>
        <end position="72"/>
    </location>
</feature>
<name>A0A4Y2C4W0_ARAVE</name>
<dbReference type="FunFam" id="3.30.160.60:FF:000624">
    <property type="entry name" value="zinc finger protein 697"/>
    <property type="match status" value="1"/>
</dbReference>
<dbReference type="EMBL" id="BGPR01000148">
    <property type="protein sequence ID" value="GBL99388.1"/>
    <property type="molecule type" value="Genomic_DNA"/>
</dbReference>
<keyword evidence="4 9" id="KW-0863">Zinc-finger</keyword>
<evidence type="ECO:0000256" key="5">
    <source>
        <dbReference type="ARBA" id="ARBA00022833"/>
    </source>
</evidence>
<protein>
    <submittedName>
        <fullName evidence="12">Zinc finger protein 26</fullName>
    </submittedName>
</protein>
<evidence type="ECO:0000256" key="6">
    <source>
        <dbReference type="ARBA" id="ARBA00023015"/>
    </source>
</evidence>
<dbReference type="GO" id="GO:0005634">
    <property type="term" value="C:nucleus"/>
    <property type="evidence" value="ECO:0007669"/>
    <property type="project" value="UniProtKB-SubCell"/>
</dbReference>
<keyword evidence="13" id="KW-1185">Reference proteome</keyword>
<dbReference type="InterPro" id="IPR050826">
    <property type="entry name" value="Krueppel_C2H2_ZnFinger"/>
</dbReference>
<dbReference type="SUPFAM" id="SSF57667">
    <property type="entry name" value="beta-beta-alpha zinc fingers"/>
    <property type="match status" value="3"/>
</dbReference>
<gene>
    <name evidence="12" type="primary">Zfp26_23</name>
    <name evidence="12" type="ORF">AVEN_206799_1</name>
</gene>
<feature type="domain" description="C2H2-type" evidence="11">
    <location>
        <begin position="73"/>
        <end position="95"/>
    </location>
</feature>
<proteinExistence type="predicted"/>
<dbReference type="GO" id="GO:0008270">
    <property type="term" value="F:zinc ion binding"/>
    <property type="evidence" value="ECO:0007669"/>
    <property type="project" value="UniProtKB-KW"/>
</dbReference>
<comment type="subcellular location">
    <subcellularLocation>
        <location evidence="1">Nucleus</location>
    </subcellularLocation>
</comment>
<dbReference type="InterPro" id="IPR013087">
    <property type="entry name" value="Znf_C2H2_type"/>
</dbReference>
<feature type="domain" description="C2H2-type" evidence="11">
    <location>
        <begin position="382"/>
        <end position="410"/>
    </location>
</feature>
<keyword evidence="6" id="KW-0805">Transcription regulation</keyword>
<reference evidence="12 13" key="1">
    <citation type="journal article" date="2019" name="Sci. Rep.">
        <title>Orb-weaving spider Araneus ventricosus genome elucidates the spidroin gene catalogue.</title>
        <authorList>
            <person name="Kono N."/>
            <person name="Nakamura H."/>
            <person name="Ohtoshi R."/>
            <person name="Moran D.A.P."/>
            <person name="Shinohara A."/>
            <person name="Yoshida Y."/>
            <person name="Fujiwara M."/>
            <person name="Mori M."/>
            <person name="Tomita M."/>
            <person name="Arakawa K."/>
        </authorList>
    </citation>
    <scope>NUCLEOTIDE SEQUENCE [LARGE SCALE GENOMIC DNA]</scope>
</reference>
<comment type="caution">
    <text evidence="12">The sequence shown here is derived from an EMBL/GenBank/DDBJ whole genome shotgun (WGS) entry which is preliminary data.</text>
</comment>
<accession>A0A4Y2C4W0</accession>
<keyword evidence="5" id="KW-0862">Zinc</keyword>
<dbReference type="OrthoDB" id="6077919at2759"/>
<feature type="domain" description="C2H2-type" evidence="11">
    <location>
        <begin position="324"/>
        <end position="353"/>
    </location>
</feature>
<evidence type="ECO:0000256" key="7">
    <source>
        <dbReference type="ARBA" id="ARBA00023163"/>
    </source>
</evidence>
<dbReference type="InterPro" id="IPR036236">
    <property type="entry name" value="Znf_C2H2_sf"/>
</dbReference>
<evidence type="ECO:0000313" key="12">
    <source>
        <dbReference type="EMBL" id="GBL99388.1"/>
    </source>
</evidence>
<dbReference type="Proteomes" id="UP000499080">
    <property type="component" value="Unassembled WGS sequence"/>
</dbReference>
<evidence type="ECO:0000256" key="4">
    <source>
        <dbReference type="ARBA" id="ARBA00022771"/>
    </source>
</evidence>
<evidence type="ECO:0000256" key="10">
    <source>
        <dbReference type="SAM" id="MobiDB-lite"/>
    </source>
</evidence>
<evidence type="ECO:0000256" key="9">
    <source>
        <dbReference type="PROSITE-ProRule" id="PRU00042"/>
    </source>
</evidence>
<dbReference type="Pfam" id="PF00096">
    <property type="entry name" value="zf-C2H2"/>
    <property type="match status" value="5"/>
</dbReference>
<organism evidence="12 13">
    <name type="scientific">Araneus ventricosus</name>
    <name type="common">Orbweaver spider</name>
    <name type="synonym">Epeira ventricosa</name>
    <dbReference type="NCBI Taxonomy" id="182803"/>
    <lineage>
        <taxon>Eukaryota</taxon>
        <taxon>Metazoa</taxon>
        <taxon>Ecdysozoa</taxon>
        <taxon>Arthropoda</taxon>
        <taxon>Chelicerata</taxon>
        <taxon>Arachnida</taxon>
        <taxon>Araneae</taxon>
        <taxon>Araneomorphae</taxon>
        <taxon>Entelegynae</taxon>
        <taxon>Araneoidea</taxon>
        <taxon>Araneidae</taxon>
        <taxon>Araneus</taxon>
    </lineage>
</organism>
<dbReference type="FunFam" id="3.30.160.60:FF:000065">
    <property type="entry name" value="B-cell CLL/lymphoma 6, member B"/>
    <property type="match status" value="1"/>
</dbReference>
<evidence type="ECO:0000256" key="1">
    <source>
        <dbReference type="ARBA" id="ARBA00004123"/>
    </source>
</evidence>
<feature type="domain" description="C2H2-type" evidence="11">
    <location>
        <begin position="193"/>
        <end position="220"/>
    </location>
</feature>
<feature type="domain" description="C2H2-type" evidence="11">
    <location>
        <begin position="354"/>
        <end position="381"/>
    </location>
</feature>
<dbReference type="SMART" id="SM00355">
    <property type="entry name" value="ZnF_C2H2"/>
    <property type="match status" value="7"/>
</dbReference>
<dbReference type="AlphaFoldDB" id="A0A4Y2C4W0"/>
<evidence type="ECO:0000313" key="13">
    <source>
        <dbReference type="Proteomes" id="UP000499080"/>
    </source>
</evidence>
<evidence type="ECO:0000259" key="11">
    <source>
        <dbReference type="PROSITE" id="PS50157"/>
    </source>
</evidence>
<evidence type="ECO:0000256" key="3">
    <source>
        <dbReference type="ARBA" id="ARBA00022737"/>
    </source>
</evidence>
<feature type="domain" description="C2H2-type" evidence="11">
    <location>
        <begin position="163"/>
        <end position="192"/>
    </location>
</feature>
<evidence type="ECO:0000256" key="8">
    <source>
        <dbReference type="ARBA" id="ARBA00023242"/>
    </source>
</evidence>
<keyword evidence="2" id="KW-0479">Metal-binding</keyword>
<evidence type="ECO:0000256" key="2">
    <source>
        <dbReference type="ARBA" id="ARBA00022723"/>
    </source>
</evidence>
<feature type="region of interest" description="Disordered" evidence="10">
    <location>
        <begin position="107"/>
        <end position="150"/>
    </location>
</feature>
<feature type="compositionally biased region" description="Basic and acidic residues" evidence="10">
    <location>
        <begin position="113"/>
        <end position="122"/>
    </location>
</feature>